<evidence type="ECO:0000256" key="1">
    <source>
        <dbReference type="SAM" id="Coils"/>
    </source>
</evidence>
<proteinExistence type="predicted"/>
<evidence type="ECO:0008006" key="3">
    <source>
        <dbReference type="Google" id="ProtNLM"/>
    </source>
</evidence>
<dbReference type="AlphaFoldDB" id="D6PJV3"/>
<name>D6PJV3_9ZZZZ</name>
<reference evidence="2" key="1">
    <citation type="journal article" date="2010" name="ISME J.">
        <title>Metagenome of the Mediterranean deep chlorophyll maximum studied by direct and fosmid library 454 pyrosequencing.</title>
        <authorList>
            <person name="Ghai R."/>
            <person name="Martin-Cuadrado A.B."/>
            <person name="Molto A.G."/>
            <person name="Heredia I.G."/>
            <person name="Cabrera R."/>
            <person name="Martin J."/>
            <person name="Verdu M."/>
            <person name="Deschamps P."/>
            <person name="Moreira D."/>
            <person name="Lopez-Garcia P."/>
            <person name="Mira A."/>
            <person name="Rodriguez-Valera F."/>
        </authorList>
    </citation>
    <scope>NUCLEOTIDE SEQUENCE</scope>
</reference>
<keyword evidence="1" id="KW-0175">Coiled coil</keyword>
<sequence length="146" mass="16242">MSWTTAIVAGNSNRNARVMMQRAEAIEQKQLDLAKFDQQFQQLQGETKVSIAKTGAERSGTALRILRNNVEQAELEKNMIDYNAEIGKSQAFEQANFARMQGQLARQQGRAMAYQYYGQAVSTVAPYAKSLLTSFGEDQGIQVGEI</sequence>
<evidence type="ECO:0000313" key="2">
    <source>
        <dbReference type="EMBL" id="ADD96004.1"/>
    </source>
</evidence>
<protein>
    <recommendedName>
        <fullName evidence="3">Internal virion protein</fullName>
    </recommendedName>
</protein>
<dbReference type="EMBL" id="GU943113">
    <property type="protein sequence ID" value="ADD96004.1"/>
    <property type="molecule type" value="Genomic_DNA"/>
</dbReference>
<organism evidence="2">
    <name type="scientific">uncultured organism MedDCM-OCT-S04-C1073</name>
    <dbReference type="NCBI Taxonomy" id="743607"/>
    <lineage>
        <taxon>unclassified sequences</taxon>
        <taxon>environmental samples</taxon>
    </lineage>
</organism>
<accession>D6PJV3</accession>
<feature type="coiled-coil region" evidence="1">
    <location>
        <begin position="26"/>
        <end position="76"/>
    </location>
</feature>